<accession>A0A383A1J4</accession>
<protein>
    <recommendedName>
        <fullName evidence="1">Xylose isomerase-like TIM barrel domain-containing protein</fullName>
    </recommendedName>
</protein>
<dbReference type="EMBL" id="UINC01188048">
    <property type="protein sequence ID" value="SVE01075.1"/>
    <property type="molecule type" value="Genomic_DNA"/>
</dbReference>
<name>A0A383A1J4_9ZZZZ</name>
<dbReference type="InterPro" id="IPR050312">
    <property type="entry name" value="IolE/XylAMocC-like"/>
</dbReference>
<reference evidence="2" key="1">
    <citation type="submission" date="2018-05" db="EMBL/GenBank/DDBJ databases">
        <authorList>
            <person name="Lanie J.A."/>
            <person name="Ng W.-L."/>
            <person name="Kazmierczak K.M."/>
            <person name="Andrzejewski T.M."/>
            <person name="Davidsen T.M."/>
            <person name="Wayne K.J."/>
            <person name="Tettelin H."/>
            <person name="Glass J.I."/>
            <person name="Rusch D."/>
            <person name="Podicherti R."/>
            <person name="Tsui H.-C.T."/>
            <person name="Winkler M.E."/>
        </authorList>
    </citation>
    <scope>NUCLEOTIDE SEQUENCE</scope>
</reference>
<feature type="non-terminal residue" evidence="2">
    <location>
        <position position="189"/>
    </location>
</feature>
<gene>
    <name evidence="2" type="ORF">METZ01_LOCUS453929</name>
</gene>
<dbReference type="Pfam" id="PF01261">
    <property type="entry name" value="AP_endonuc_2"/>
    <property type="match status" value="1"/>
</dbReference>
<dbReference type="PANTHER" id="PTHR12110">
    <property type="entry name" value="HYDROXYPYRUVATE ISOMERASE"/>
    <property type="match status" value="1"/>
</dbReference>
<feature type="domain" description="Xylose isomerase-like TIM barrel" evidence="1">
    <location>
        <begin position="22"/>
        <end position="189"/>
    </location>
</feature>
<dbReference type="InterPro" id="IPR013022">
    <property type="entry name" value="Xyl_isomerase-like_TIM-brl"/>
</dbReference>
<sequence length="189" mass="21476">MAYKLAYSGLFWEAPHLERELAVLQEAGWDGWEVRQPLDWLGTPGRVRKLCERFGVEVAAVCGPNATLNVDDPSHQINKRRIEFAAELGVATFMTKGPGRGQRVCSDQELDQMAAVYEDLAVYGDTLGVCVTFHPHINHLVNSEEEWKRFMHRLNVCKLCLDMSHAVHWGYDPVQAVHDFTSRIAYVHL</sequence>
<dbReference type="InterPro" id="IPR036237">
    <property type="entry name" value="Xyl_isomerase-like_sf"/>
</dbReference>
<proteinExistence type="predicted"/>
<organism evidence="2">
    <name type="scientific">marine metagenome</name>
    <dbReference type="NCBI Taxonomy" id="408172"/>
    <lineage>
        <taxon>unclassified sequences</taxon>
        <taxon>metagenomes</taxon>
        <taxon>ecological metagenomes</taxon>
    </lineage>
</organism>
<evidence type="ECO:0000259" key="1">
    <source>
        <dbReference type="Pfam" id="PF01261"/>
    </source>
</evidence>
<evidence type="ECO:0000313" key="2">
    <source>
        <dbReference type="EMBL" id="SVE01075.1"/>
    </source>
</evidence>
<dbReference type="AlphaFoldDB" id="A0A383A1J4"/>
<dbReference type="Gene3D" id="3.20.20.150">
    <property type="entry name" value="Divalent-metal-dependent TIM barrel enzymes"/>
    <property type="match status" value="1"/>
</dbReference>
<dbReference type="SUPFAM" id="SSF51658">
    <property type="entry name" value="Xylose isomerase-like"/>
    <property type="match status" value="1"/>
</dbReference>